<evidence type="ECO:0000256" key="3">
    <source>
        <dbReference type="ARBA" id="ARBA00022970"/>
    </source>
</evidence>
<dbReference type="EMBL" id="DF237008">
    <property type="protein sequence ID" value="GAQ80650.1"/>
    <property type="molecule type" value="Genomic_DNA"/>
</dbReference>
<organism evidence="11 12">
    <name type="scientific">Klebsormidium nitens</name>
    <name type="common">Green alga</name>
    <name type="synonym">Ulothrix nitens</name>
    <dbReference type="NCBI Taxonomy" id="105231"/>
    <lineage>
        <taxon>Eukaryota</taxon>
        <taxon>Viridiplantae</taxon>
        <taxon>Streptophyta</taxon>
        <taxon>Klebsormidiophyceae</taxon>
        <taxon>Klebsormidiales</taxon>
        <taxon>Klebsormidiaceae</taxon>
        <taxon>Klebsormidium</taxon>
    </lineage>
</organism>
<protein>
    <submittedName>
        <fullName evidence="11">Amino acid transporter protein</fullName>
    </submittedName>
</protein>
<name>A0A1Y1HPV0_KLENI</name>
<dbReference type="Proteomes" id="UP000054558">
    <property type="component" value="Unassembled WGS sequence"/>
</dbReference>
<keyword evidence="4 9" id="KW-1133">Transmembrane helix</keyword>
<dbReference type="OMA" id="GHREGHP"/>
<proteinExistence type="inferred from homology"/>
<keyword evidence="6" id="KW-0325">Glycoprotein</keyword>
<dbReference type="GO" id="GO:0006865">
    <property type="term" value="P:amino acid transport"/>
    <property type="evidence" value="ECO:0007669"/>
    <property type="project" value="UniProtKB-KW"/>
</dbReference>
<keyword evidence="5 9" id="KW-0472">Membrane</keyword>
<feature type="transmembrane region" description="Helical" evidence="9">
    <location>
        <begin position="262"/>
        <end position="288"/>
    </location>
</feature>
<evidence type="ECO:0000256" key="4">
    <source>
        <dbReference type="ARBA" id="ARBA00022989"/>
    </source>
</evidence>
<evidence type="ECO:0000313" key="11">
    <source>
        <dbReference type="EMBL" id="GAQ80650.1"/>
    </source>
</evidence>
<dbReference type="GO" id="GO:0016020">
    <property type="term" value="C:membrane"/>
    <property type="evidence" value="ECO:0007669"/>
    <property type="project" value="UniProtKB-SubCell"/>
</dbReference>
<comment type="subcellular location">
    <subcellularLocation>
        <location evidence="1">Membrane</location>
        <topology evidence="1">Multi-pass membrane protein</topology>
    </subcellularLocation>
</comment>
<feature type="transmembrane region" description="Helical" evidence="9">
    <location>
        <begin position="308"/>
        <end position="328"/>
    </location>
</feature>
<dbReference type="Pfam" id="PF01490">
    <property type="entry name" value="Aa_trans"/>
    <property type="match status" value="1"/>
</dbReference>
<accession>A0A1Y1HPV0</accession>
<dbReference type="PANTHER" id="PTHR16189:SF0">
    <property type="entry name" value="TRANSMEMBRANE PROTEIN 104"/>
    <property type="match status" value="1"/>
</dbReference>
<evidence type="ECO:0000256" key="5">
    <source>
        <dbReference type="ARBA" id="ARBA00023136"/>
    </source>
</evidence>
<feature type="transmembrane region" description="Helical" evidence="9">
    <location>
        <begin position="161"/>
        <end position="182"/>
    </location>
</feature>
<evidence type="ECO:0000256" key="6">
    <source>
        <dbReference type="ARBA" id="ARBA00023180"/>
    </source>
</evidence>
<evidence type="ECO:0000256" key="1">
    <source>
        <dbReference type="ARBA" id="ARBA00004141"/>
    </source>
</evidence>
<feature type="domain" description="Amino acid transporter transmembrane" evidence="10">
    <location>
        <begin position="14"/>
        <end position="430"/>
    </location>
</feature>
<keyword evidence="3" id="KW-0813">Transport</keyword>
<keyword evidence="2 9" id="KW-0812">Transmembrane</keyword>
<dbReference type="PANTHER" id="PTHR16189">
    <property type="entry name" value="TRANSMEMBRANE PROTEIN 104-RELATED"/>
    <property type="match status" value="1"/>
</dbReference>
<feature type="region of interest" description="Disordered" evidence="8">
    <location>
        <begin position="349"/>
        <end position="369"/>
    </location>
</feature>
<gene>
    <name evidence="11" type="ORF">KFL_000590020</name>
</gene>
<feature type="transmembrane region" description="Helical" evidence="9">
    <location>
        <begin position="42"/>
        <end position="64"/>
    </location>
</feature>
<dbReference type="InterPro" id="IPR013057">
    <property type="entry name" value="AA_transpt_TM"/>
</dbReference>
<feature type="transmembrane region" description="Helical" evidence="9">
    <location>
        <begin position="116"/>
        <end position="141"/>
    </location>
</feature>
<evidence type="ECO:0000256" key="7">
    <source>
        <dbReference type="ARBA" id="ARBA00038166"/>
    </source>
</evidence>
<evidence type="ECO:0000256" key="9">
    <source>
        <dbReference type="SAM" id="Phobius"/>
    </source>
</evidence>
<evidence type="ECO:0000259" key="10">
    <source>
        <dbReference type="Pfam" id="PF01490"/>
    </source>
</evidence>
<comment type="similarity">
    <text evidence="7">Belongs to the TMEM104 family.</text>
</comment>
<evidence type="ECO:0000256" key="8">
    <source>
        <dbReference type="SAM" id="MobiDB-lite"/>
    </source>
</evidence>
<feature type="transmembrane region" description="Helical" evidence="9">
    <location>
        <begin position="464"/>
        <end position="481"/>
    </location>
</feature>
<dbReference type="OrthoDB" id="294541at2759"/>
<keyword evidence="3" id="KW-0029">Amino-acid transport</keyword>
<evidence type="ECO:0000256" key="2">
    <source>
        <dbReference type="ARBA" id="ARBA00022692"/>
    </source>
</evidence>
<feature type="transmembrane region" description="Helical" evidence="9">
    <location>
        <begin position="194"/>
        <end position="212"/>
    </location>
</feature>
<feature type="transmembrane region" description="Helical" evidence="9">
    <location>
        <begin position="381"/>
        <end position="398"/>
    </location>
</feature>
<keyword evidence="12" id="KW-1185">Reference proteome</keyword>
<feature type="transmembrane region" description="Helical" evidence="9">
    <location>
        <begin position="12"/>
        <end position="36"/>
    </location>
</feature>
<evidence type="ECO:0000313" key="12">
    <source>
        <dbReference type="Proteomes" id="UP000054558"/>
    </source>
</evidence>
<dbReference type="AlphaFoldDB" id="A0A1Y1HPV0"/>
<feature type="transmembrane region" description="Helical" evidence="9">
    <location>
        <begin position="410"/>
        <end position="431"/>
    </location>
</feature>
<sequence length="490" mass="53564">MAGGHSAGGATYGPLTAFMYLFNLVVGTGVLALPSVLIRGGWILGTSFMVIVAFLSYIGVTFIIETMAATNAVLYFKRKALTGHGEVEDSPLLEEEGKNQPFMIVLRTEMGQMADVFFNLTGRTLFYAALIIYLFGDLTIYSTVVPKSMVLFIYGENAPAYAFDVFLFVFVVIIVPFCFFDLQKTKLLQISTIIIRNAALLIMIMLSSRLVIQRGPHTKFIPGASLRALPNLFGGAVYAFMCHHSLPSIITPIKNKAKVTKLVTTAFVAILLLYVCLFVSTCLAYGINVRDPITFNFPPEKYGVVGDFLLLFPVFTLSSSFPIIGITLRNNLDIFASLISSRLTPAPHLHPRKLKSEGEGEGEGEAVPDPQAIDRIPARRVALTMAATLPPIVLSVIAEHSHLQLDSLVGVTGAYAGVAVMSVIPACLVYCSREHLARIHPSVLDHRTVGQAHPLNIHSSPFKSVWWIIGLLVWALVAWTYNTADKVLTL</sequence>
<reference evidence="11 12" key="1">
    <citation type="journal article" date="2014" name="Nat. Commun.">
        <title>Klebsormidium flaccidum genome reveals primary factors for plant terrestrial adaptation.</title>
        <authorList>
            <person name="Hori K."/>
            <person name="Maruyama F."/>
            <person name="Fujisawa T."/>
            <person name="Togashi T."/>
            <person name="Yamamoto N."/>
            <person name="Seo M."/>
            <person name="Sato S."/>
            <person name="Yamada T."/>
            <person name="Mori H."/>
            <person name="Tajima N."/>
            <person name="Moriyama T."/>
            <person name="Ikeuchi M."/>
            <person name="Watanabe M."/>
            <person name="Wada H."/>
            <person name="Kobayashi K."/>
            <person name="Saito M."/>
            <person name="Masuda T."/>
            <person name="Sasaki-Sekimoto Y."/>
            <person name="Mashiguchi K."/>
            <person name="Awai K."/>
            <person name="Shimojima M."/>
            <person name="Masuda S."/>
            <person name="Iwai M."/>
            <person name="Nobusawa T."/>
            <person name="Narise T."/>
            <person name="Kondo S."/>
            <person name="Saito H."/>
            <person name="Sato R."/>
            <person name="Murakawa M."/>
            <person name="Ihara Y."/>
            <person name="Oshima-Yamada Y."/>
            <person name="Ohtaka K."/>
            <person name="Satoh M."/>
            <person name="Sonobe K."/>
            <person name="Ishii M."/>
            <person name="Ohtani R."/>
            <person name="Kanamori-Sato M."/>
            <person name="Honoki R."/>
            <person name="Miyazaki D."/>
            <person name="Mochizuki H."/>
            <person name="Umetsu J."/>
            <person name="Higashi K."/>
            <person name="Shibata D."/>
            <person name="Kamiya Y."/>
            <person name="Sato N."/>
            <person name="Nakamura Y."/>
            <person name="Tabata S."/>
            <person name="Ida S."/>
            <person name="Kurokawa K."/>
            <person name="Ohta H."/>
        </authorList>
    </citation>
    <scope>NUCLEOTIDE SEQUENCE [LARGE SCALE GENOMIC DNA]</scope>
    <source>
        <strain evidence="11 12">NIES-2285</strain>
    </source>
</reference>